<dbReference type="Proteomes" id="UP000004828">
    <property type="component" value="Unassembled WGS sequence"/>
</dbReference>
<dbReference type="HOGENOM" id="CLU_3316334_0_0_9"/>
<name>C7G9W4_9FIRM</name>
<accession>C7G9W4</accession>
<dbReference type="AlphaFoldDB" id="C7G9W4"/>
<proteinExistence type="predicted"/>
<protein>
    <submittedName>
        <fullName evidence="1">Uncharacterized protein</fullName>
    </submittedName>
</protein>
<evidence type="ECO:0000313" key="1">
    <source>
        <dbReference type="EMBL" id="EEV01397.1"/>
    </source>
</evidence>
<gene>
    <name evidence="1" type="ORF">ROSINTL182_06694</name>
</gene>
<sequence>MYWLKNDGKFAHYGITDRGNAQWGGFHLTTTGADNKKEI</sequence>
<organism evidence="1 2">
    <name type="scientific">Roseburia intestinalis L1-82</name>
    <dbReference type="NCBI Taxonomy" id="536231"/>
    <lineage>
        <taxon>Bacteria</taxon>
        <taxon>Bacillati</taxon>
        <taxon>Bacillota</taxon>
        <taxon>Clostridia</taxon>
        <taxon>Lachnospirales</taxon>
        <taxon>Lachnospiraceae</taxon>
        <taxon>Roseburia</taxon>
    </lineage>
</organism>
<dbReference type="EMBL" id="ABYJ02000074">
    <property type="protein sequence ID" value="EEV01397.1"/>
    <property type="molecule type" value="Genomic_DNA"/>
</dbReference>
<reference evidence="1 2" key="1">
    <citation type="submission" date="2009-08" db="EMBL/GenBank/DDBJ databases">
        <authorList>
            <person name="Weinstock G."/>
            <person name="Sodergren E."/>
            <person name="Clifton S."/>
            <person name="Fulton L."/>
            <person name="Fulton B."/>
            <person name="Courtney L."/>
            <person name="Fronick C."/>
            <person name="Harrison M."/>
            <person name="Strong C."/>
            <person name="Farmer C."/>
            <person name="Delahaunty K."/>
            <person name="Markovic C."/>
            <person name="Hall O."/>
            <person name="Minx P."/>
            <person name="Tomlinson C."/>
            <person name="Mitreva M."/>
            <person name="Nelson J."/>
            <person name="Hou S."/>
            <person name="Wollam A."/>
            <person name="Pepin K.H."/>
            <person name="Johnson M."/>
            <person name="Bhonagiri V."/>
            <person name="Nash W.E."/>
            <person name="Warren W."/>
            <person name="Chinwalla A."/>
            <person name="Mardis E.R."/>
            <person name="Wilson R.K."/>
        </authorList>
    </citation>
    <scope>NUCLEOTIDE SEQUENCE [LARGE SCALE GENOMIC DNA]</scope>
    <source>
        <strain evidence="1 2">L1-82</strain>
    </source>
</reference>
<evidence type="ECO:0000313" key="2">
    <source>
        <dbReference type="Proteomes" id="UP000004828"/>
    </source>
</evidence>
<comment type="caution">
    <text evidence="1">The sequence shown here is derived from an EMBL/GenBank/DDBJ whole genome shotgun (WGS) entry which is preliminary data.</text>
</comment>